<dbReference type="Pfam" id="PF05930">
    <property type="entry name" value="Phage_AlpA"/>
    <property type="match status" value="1"/>
</dbReference>
<dbReference type="InterPro" id="IPR010260">
    <property type="entry name" value="AlpA"/>
</dbReference>
<protein>
    <submittedName>
        <fullName evidence="1">AlpA family phage regulatory protein</fullName>
    </submittedName>
</protein>
<dbReference type="Gene3D" id="1.10.238.160">
    <property type="match status" value="1"/>
</dbReference>
<sequence>MSTVKPSTPVHDYPVTREALKRDWSIPYCNAHLLRLEREGKFPRRIYLGGRTAAWLTSELAAWVASFVAARDAKATR</sequence>
<proteinExistence type="predicted"/>
<dbReference type="AlphaFoldDB" id="A0A4Y5Z1A3"/>
<name>A0A4Y5Z1A3_9GAMM</name>
<reference evidence="1 2" key="1">
    <citation type="submission" date="2019-06" db="EMBL/GenBank/DDBJ databases">
        <title>A complete genome sequence for Luteibacter pinisoli MAH-14.</title>
        <authorList>
            <person name="Baltrus D.A."/>
        </authorList>
    </citation>
    <scope>NUCLEOTIDE SEQUENCE [LARGE SCALE GENOMIC DNA]</scope>
    <source>
        <strain evidence="1 2">MAH-14</strain>
    </source>
</reference>
<keyword evidence="2" id="KW-1185">Reference proteome</keyword>
<evidence type="ECO:0000313" key="1">
    <source>
        <dbReference type="EMBL" id="QDE38445.1"/>
    </source>
</evidence>
<dbReference type="EMBL" id="CP041046">
    <property type="protein sequence ID" value="QDE38445.1"/>
    <property type="molecule type" value="Genomic_DNA"/>
</dbReference>
<accession>A0A4Y5Z1A3</accession>
<evidence type="ECO:0000313" key="2">
    <source>
        <dbReference type="Proteomes" id="UP000316093"/>
    </source>
</evidence>
<dbReference type="OrthoDB" id="5298532at2"/>
<dbReference type="Proteomes" id="UP000316093">
    <property type="component" value="Chromosome"/>
</dbReference>
<gene>
    <name evidence="1" type="ORF">FIV34_04130</name>
</gene>
<dbReference type="RefSeq" id="WP_139979951.1">
    <property type="nucleotide sequence ID" value="NZ_CP041046.1"/>
</dbReference>
<dbReference type="KEGG" id="lpy:FIV34_04130"/>
<organism evidence="1 2">
    <name type="scientific">Luteibacter pinisoli</name>
    <dbReference type="NCBI Taxonomy" id="2589080"/>
    <lineage>
        <taxon>Bacteria</taxon>
        <taxon>Pseudomonadati</taxon>
        <taxon>Pseudomonadota</taxon>
        <taxon>Gammaproteobacteria</taxon>
        <taxon>Lysobacterales</taxon>
        <taxon>Rhodanobacteraceae</taxon>
        <taxon>Luteibacter</taxon>
    </lineage>
</organism>